<evidence type="ECO:0000313" key="1">
    <source>
        <dbReference type="EMBL" id="MBW61946.1"/>
    </source>
</evidence>
<dbReference type="EMBL" id="GGFJ01012805">
    <property type="protein sequence ID" value="MBW61946.1"/>
    <property type="molecule type" value="Transcribed_RNA"/>
</dbReference>
<accession>A0A2M4C9B8</accession>
<reference evidence="1" key="1">
    <citation type="submission" date="2018-01" db="EMBL/GenBank/DDBJ databases">
        <title>An insight into the sialome of Amazonian anophelines.</title>
        <authorList>
            <person name="Ribeiro J.M."/>
            <person name="Scarpassa V."/>
            <person name="Calvo E."/>
        </authorList>
    </citation>
    <scope>NUCLEOTIDE SEQUENCE</scope>
    <source>
        <tissue evidence="1">Salivary glands</tissue>
    </source>
</reference>
<dbReference type="AlphaFoldDB" id="A0A2M4C9B8"/>
<sequence length="94" mass="10259">MASLTNGLALTHKRHVLTSFSTLLPSAQLASLARASHRCIVVVVVVWFWLPCHGGPTVCCTVATFARHDDDDDDDGVMFHLSPLHYIVAVPFSD</sequence>
<proteinExistence type="predicted"/>
<organism evidence="1">
    <name type="scientific">Anopheles marajoara</name>
    <dbReference type="NCBI Taxonomy" id="58244"/>
    <lineage>
        <taxon>Eukaryota</taxon>
        <taxon>Metazoa</taxon>
        <taxon>Ecdysozoa</taxon>
        <taxon>Arthropoda</taxon>
        <taxon>Hexapoda</taxon>
        <taxon>Insecta</taxon>
        <taxon>Pterygota</taxon>
        <taxon>Neoptera</taxon>
        <taxon>Endopterygota</taxon>
        <taxon>Diptera</taxon>
        <taxon>Nematocera</taxon>
        <taxon>Culicoidea</taxon>
        <taxon>Culicidae</taxon>
        <taxon>Anophelinae</taxon>
        <taxon>Anopheles</taxon>
    </lineage>
</organism>
<name>A0A2M4C9B8_9DIPT</name>
<protein>
    <submittedName>
        <fullName evidence="1">Putative secreted protein</fullName>
    </submittedName>
</protein>